<gene>
    <name evidence="2" type="primary">amaP</name>
    <name evidence="2" type="ORF">OG549_31295</name>
</gene>
<evidence type="ECO:0000313" key="2">
    <source>
        <dbReference type="EMBL" id="WTW64778.1"/>
    </source>
</evidence>
<keyword evidence="1" id="KW-1133">Transmembrane helix</keyword>
<evidence type="ECO:0000256" key="1">
    <source>
        <dbReference type="SAM" id="Phobius"/>
    </source>
</evidence>
<dbReference type="NCBIfam" id="NF033218">
    <property type="entry name" value="anchor_AmaP"/>
    <property type="match status" value="1"/>
</dbReference>
<sequence>MLRTVNRVLLGLAGLVLFLAGGAVLAAGLGLDVPSWWPWHGRTDVLLSRSRRAHWHDQGWWWPVVIAVLALVVLLALWWLLAQLRRARLAEVLVDSGDGEGALLRGRALEAVLAGEAEGLDGVSRAQAVLVGRRSAPAARVELLLEAHAEPAGALARLEGEALAHARDSAGLAELPAEVRLRAVKHRARRVS</sequence>
<name>A0AAU2VBU9_9ACTN</name>
<proteinExistence type="predicted"/>
<accession>A0AAU2VBU9</accession>
<dbReference type="AlphaFoldDB" id="A0AAU2VBU9"/>
<organism evidence="2">
    <name type="scientific">Streptomyces sp. NBC_00003</name>
    <dbReference type="NCBI Taxonomy" id="2903608"/>
    <lineage>
        <taxon>Bacteria</taxon>
        <taxon>Bacillati</taxon>
        <taxon>Actinomycetota</taxon>
        <taxon>Actinomycetes</taxon>
        <taxon>Kitasatosporales</taxon>
        <taxon>Streptomycetaceae</taxon>
        <taxon>Streptomyces</taxon>
    </lineage>
</organism>
<protein>
    <submittedName>
        <fullName evidence="2">Alkaline shock response membrane anchor protein AmaP</fullName>
    </submittedName>
</protein>
<keyword evidence="1" id="KW-0472">Membrane</keyword>
<dbReference type="EMBL" id="CP108318">
    <property type="protein sequence ID" value="WTW64778.1"/>
    <property type="molecule type" value="Genomic_DNA"/>
</dbReference>
<keyword evidence="1" id="KW-0812">Transmembrane</keyword>
<feature type="transmembrane region" description="Helical" evidence="1">
    <location>
        <begin position="60"/>
        <end position="81"/>
    </location>
</feature>
<reference evidence="2" key="1">
    <citation type="submission" date="2022-10" db="EMBL/GenBank/DDBJ databases">
        <title>The complete genomes of actinobacterial strains from the NBC collection.</title>
        <authorList>
            <person name="Joergensen T.S."/>
            <person name="Alvarez Arevalo M."/>
            <person name="Sterndorff E.B."/>
            <person name="Faurdal D."/>
            <person name="Vuksanovic O."/>
            <person name="Mourched A.-S."/>
            <person name="Charusanti P."/>
            <person name="Shaw S."/>
            <person name="Blin K."/>
            <person name="Weber T."/>
        </authorList>
    </citation>
    <scope>NUCLEOTIDE SEQUENCE</scope>
    <source>
        <strain evidence="2">NBC_00003</strain>
    </source>
</reference>